<dbReference type="HOGENOM" id="CLU_023267_0_1_0"/>
<accession>Q01Y82</accession>
<evidence type="ECO:0000256" key="3">
    <source>
        <dbReference type="ARBA" id="ARBA00023180"/>
    </source>
</evidence>
<feature type="domain" description="Strictosidine synthase conserved region" evidence="4">
    <location>
        <begin position="151"/>
        <end position="237"/>
    </location>
</feature>
<dbReference type="AlphaFoldDB" id="Q01Y82"/>
<protein>
    <submittedName>
        <fullName evidence="5">Gluconolactonase</fullName>
        <ecNumber evidence="5">3.1.1.17</ecNumber>
    </submittedName>
</protein>
<comment type="similarity">
    <text evidence="1">Belongs to the strictosidine synthase family.</text>
</comment>
<dbReference type="KEGG" id="sus:Acid_4422"/>
<dbReference type="Gene3D" id="2.120.10.30">
    <property type="entry name" value="TolB, C-terminal domain"/>
    <property type="match status" value="1"/>
</dbReference>
<reference evidence="5" key="1">
    <citation type="submission" date="2006-10" db="EMBL/GenBank/DDBJ databases">
        <title>Complete sequence of Solibacter usitatus Ellin6076.</title>
        <authorList>
            <consortium name="US DOE Joint Genome Institute"/>
            <person name="Copeland A."/>
            <person name="Lucas S."/>
            <person name="Lapidus A."/>
            <person name="Barry K."/>
            <person name="Detter J.C."/>
            <person name="Glavina del Rio T."/>
            <person name="Hammon N."/>
            <person name="Israni S."/>
            <person name="Dalin E."/>
            <person name="Tice H."/>
            <person name="Pitluck S."/>
            <person name="Thompson L.S."/>
            <person name="Brettin T."/>
            <person name="Bruce D."/>
            <person name="Han C."/>
            <person name="Tapia R."/>
            <person name="Gilna P."/>
            <person name="Schmutz J."/>
            <person name="Larimer F."/>
            <person name="Land M."/>
            <person name="Hauser L."/>
            <person name="Kyrpides N."/>
            <person name="Mikhailova N."/>
            <person name="Janssen P.H."/>
            <person name="Kuske C.R."/>
            <person name="Richardson P."/>
        </authorList>
    </citation>
    <scope>NUCLEOTIDE SEQUENCE</scope>
    <source>
        <strain evidence="5">Ellin6076</strain>
    </source>
</reference>
<dbReference type="EC" id="3.1.1.17" evidence="5"/>
<proteinExistence type="inferred from homology"/>
<dbReference type="EMBL" id="CP000473">
    <property type="protein sequence ID" value="ABJ85383.1"/>
    <property type="molecule type" value="Genomic_DNA"/>
</dbReference>
<keyword evidence="3" id="KW-0325">Glycoprotein</keyword>
<dbReference type="OrthoDB" id="241638at2"/>
<organism evidence="5">
    <name type="scientific">Solibacter usitatus (strain Ellin6076)</name>
    <dbReference type="NCBI Taxonomy" id="234267"/>
    <lineage>
        <taxon>Bacteria</taxon>
        <taxon>Pseudomonadati</taxon>
        <taxon>Acidobacteriota</taxon>
        <taxon>Terriglobia</taxon>
        <taxon>Bryobacterales</taxon>
        <taxon>Solibacteraceae</taxon>
        <taxon>Candidatus Solibacter</taxon>
    </lineage>
</organism>
<dbReference type="InterPro" id="IPR018119">
    <property type="entry name" value="Strictosidine_synth_cons-reg"/>
</dbReference>
<dbReference type="Pfam" id="PF03088">
    <property type="entry name" value="Str_synth"/>
    <property type="match status" value="1"/>
</dbReference>
<dbReference type="PANTHER" id="PTHR10426">
    <property type="entry name" value="STRICTOSIDINE SYNTHASE-RELATED"/>
    <property type="match status" value="1"/>
</dbReference>
<name>Q01Y82_SOLUE</name>
<dbReference type="STRING" id="234267.Acid_4422"/>
<dbReference type="SUPFAM" id="SSF63829">
    <property type="entry name" value="Calcium-dependent phosphotriesterase"/>
    <property type="match status" value="1"/>
</dbReference>
<dbReference type="GO" id="GO:0004341">
    <property type="term" value="F:gluconolactonase activity"/>
    <property type="evidence" value="ECO:0007669"/>
    <property type="project" value="UniProtKB-EC"/>
</dbReference>
<evidence type="ECO:0000259" key="4">
    <source>
        <dbReference type="Pfam" id="PF03088"/>
    </source>
</evidence>
<sequence length="359" mass="39620" precursor="true">MRLPRRELPFALLLSALAILAYLLLWPVPIDPIVWRPATVPPISDRYAPNDRLSGIRSLPEAGPGPESVAIDRDGRLYTGLQDGRVMRMLPDGSGRETFVQTGGRPLGMKFDTAGNLVVGDAFRGLLSISPERKISVLADSVNGERMLFTNDLAIAADGSVWFSDASRRFDQHHWTLDFLEGRATGRLLHYEPRTGQVTVVLDRLMFANGVALGPGDQYVLVNETLAARITRYWLAGAKAGQSDVFAGALPGYPDNLTYNDRGVFWVALPSARNSALEALSGLPWLRKVVQRLPARWREQRLERMAWVLGFNTEGQVVHSLQDSRGRYGPVTSVTERSGRLYFGSIDTAAIGWAPAPRN</sequence>
<keyword evidence="5" id="KW-0378">Hydrolase</keyword>
<evidence type="ECO:0000313" key="5">
    <source>
        <dbReference type="EMBL" id="ABJ85383.1"/>
    </source>
</evidence>
<dbReference type="PANTHER" id="PTHR10426:SF88">
    <property type="entry name" value="ADIPOCYTE PLASMA MEMBRANE-ASSOCIATED PROTEIN HEMOMUCIN-RELATED"/>
    <property type="match status" value="1"/>
</dbReference>
<dbReference type="eggNOG" id="COG3386">
    <property type="taxonomic scope" value="Bacteria"/>
</dbReference>
<evidence type="ECO:0000256" key="2">
    <source>
        <dbReference type="ARBA" id="ARBA00022553"/>
    </source>
</evidence>
<dbReference type="InParanoid" id="Q01Y82"/>
<dbReference type="GO" id="GO:0012505">
    <property type="term" value="C:endomembrane system"/>
    <property type="evidence" value="ECO:0007669"/>
    <property type="project" value="TreeGrafter"/>
</dbReference>
<evidence type="ECO:0000256" key="1">
    <source>
        <dbReference type="ARBA" id="ARBA00009191"/>
    </source>
</evidence>
<gene>
    <name evidence="5" type="ordered locus">Acid_4422</name>
</gene>
<dbReference type="Pfam" id="PF20067">
    <property type="entry name" value="SSL_N"/>
    <property type="match status" value="1"/>
</dbReference>
<keyword evidence="2" id="KW-0597">Phosphoprotein</keyword>
<dbReference type="InterPro" id="IPR011042">
    <property type="entry name" value="6-blade_b-propeller_TolB-like"/>
</dbReference>